<protein>
    <submittedName>
        <fullName evidence="1">Uncharacterized protein</fullName>
    </submittedName>
</protein>
<dbReference type="EMBL" id="CM037162">
    <property type="protein sequence ID" value="KAH7864292.1"/>
    <property type="molecule type" value="Genomic_DNA"/>
</dbReference>
<proteinExistence type="predicted"/>
<dbReference type="Proteomes" id="UP000828048">
    <property type="component" value="Chromosome 12"/>
</dbReference>
<evidence type="ECO:0000313" key="2">
    <source>
        <dbReference type="Proteomes" id="UP000828048"/>
    </source>
</evidence>
<name>A0ACB7ZFD9_9ERIC</name>
<accession>A0ACB7ZFD9</accession>
<organism evidence="1 2">
    <name type="scientific">Vaccinium darrowii</name>
    <dbReference type="NCBI Taxonomy" id="229202"/>
    <lineage>
        <taxon>Eukaryota</taxon>
        <taxon>Viridiplantae</taxon>
        <taxon>Streptophyta</taxon>
        <taxon>Embryophyta</taxon>
        <taxon>Tracheophyta</taxon>
        <taxon>Spermatophyta</taxon>
        <taxon>Magnoliopsida</taxon>
        <taxon>eudicotyledons</taxon>
        <taxon>Gunneridae</taxon>
        <taxon>Pentapetalae</taxon>
        <taxon>asterids</taxon>
        <taxon>Ericales</taxon>
        <taxon>Ericaceae</taxon>
        <taxon>Vaccinioideae</taxon>
        <taxon>Vaccinieae</taxon>
        <taxon>Vaccinium</taxon>
    </lineage>
</organism>
<keyword evidence="2" id="KW-1185">Reference proteome</keyword>
<sequence length="201" mass="21354">MAALGTRLMVLAFVVTAGILNSGDNLVSGQCRGDLNGLMSQCAAFVQKPGPKVNPSGECCKVVKSVDVPCVCGHIPKEAEQIISMDKAVYVAEFCGIPLRHGMKCGTSLPSPSLATALDRFDDASNSTVDGLTAYSNASNSSPKEGTFADMIDRALAKEFNETDQNGDVDIIRPQGVLINPWIEYYALARKKLALCHSNGK</sequence>
<comment type="caution">
    <text evidence="1">The sequence shown here is derived from an EMBL/GenBank/DDBJ whole genome shotgun (WGS) entry which is preliminary data.</text>
</comment>
<evidence type="ECO:0000313" key="1">
    <source>
        <dbReference type="EMBL" id="KAH7864292.1"/>
    </source>
</evidence>
<gene>
    <name evidence="1" type="ORF">Vadar_027953</name>
</gene>
<reference evidence="1 2" key="1">
    <citation type="journal article" date="2021" name="Hortic Res">
        <title>High-quality reference genome and annotation aids understanding of berry development for evergreen blueberry (Vaccinium darrowii).</title>
        <authorList>
            <person name="Yu J."/>
            <person name="Hulse-Kemp A.M."/>
            <person name="Babiker E."/>
            <person name="Staton M."/>
        </authorList>
    </citation>
    <scope>NUCLEOTIDE SEQUENCE [LARGE SCALE GENOMIC DNA]</scope>
    <source>
        <strain evidence="2">cv. NJ 8807/NJ 8810</strain>
        <tissue evidence="1">Young leaf</tissue>
    </source>
</reference>